<dbReference type="InterPro" id="IPR029058">
    <property type="entry name" value="AB_hydrolase_fold"/>
</dbReference>
<dbReference type="AlphaFoldDB" id="A0A9W8QSP3"/>
<accession>A0A9W8QSP3</accession>
<keyword evidence="3" id="KW-1185">Reference proteome</keyword>
<comment type="caution">
    <text evidence="2">The sequence shown here is derived from an EMBL/GenBank/DDBJ whole genome shotgun (WGS) entry which is preliminary data.</text>
</comment>
<dbReference type="InterPro" id="IPR002018">
    <property type="entry name" value="CarbesteraseB"/>
</dbReference>
<evidence type="ECO:0000313" key="2">
    <source>
        <dbReference type="EMBL" id="KAJ4175668.1"/>
    </source>
</evidence>
<gene>
    <name evidence="2" type="ORF">NW755_014814</name>
</gene>
<name>A0A9W8QSP3_9HYPO</name>
<feature type="domain" description="Carboxylesterase type B" evidence="1">
    <location>
        <begin position="77"/>
        <end position="190"/>
    </location>
</feature>
<evidence type="ECO:0000313" key="3">
    <source>
        <dbReference type="Proteomes" id="UP001152087"/>
    </source>
</evidence>
<organism evidence="2 3">
    <name type="scientific">Fusarium falciforme</name>
    <dbReference type="NCBI Taxonomy" id="195108"/>
    <lineage>
        <taxon>Eukaryota</taxon>
        <taxon>Fungi</taxon>
        <taxon>Dikarya</taxon>
        <taxon>Ascomycota</taxon>
        <taxon>Pezizomycotina</taxon>
        <taxon>Sordariomycetes</taxon>
        <taxon>Hypocreomycetidae</taxon>
        <taxon>Hypocreales</taxon>
        <taxon>Nectriaceae</taxon>
        <taxon>Fusarium</taxon>
        <taxon>Fusarium solani species complex</taxon>
    </lineage>
</organism>
<dbReference type="EMBL" id="JAOQAV010000383">
    <property type="protein sequence ID" value="KAJ4175668.1"/>
    <property type="molecule type" value="Genomic_DNA"/>
</dbReference>
<dbReference type="Pfam" id="PF00135">
    <property type="entry name" value="COesterase"/>
    <property type="match status" value="1"/>
</dbReference>
<dbReference type="Proteomes" id="UP001152087">
    <property type="component" value="Unassembled WGS sequence"/>
</dbReference>
<proteinExistence type="predicted"/>
<feature type="non-terminal residue" evidence="2">
    <location>
        <position position="1"/>
    </location>
</feature>
<dbReference type="Gene3D" id="3.40.50.1820">
    <property type="entry name" value="alpha/beta hydrolase"/>
    <property type="match status" value="1"/>
</dbReference>
<reference evidence="2" key="1">
    <citation type="submission" date="2022-09" db="EMBL/GenBank/DDBJ databases">
        <title>Fusarium specimens isolated from Avocado Roots.</title>
        <authorList>
            <person name="Stajich J."/>
            <person name="Roper C."/>
            <person name="Heimlech-Rivalta G."/>
        </authorList>
    </citation>
    <scope>NUCLEOTIDE SEQUENCE</scope>
    <source>
        <strain evidence="2">A02</strain>
    </source>
</reference>
<feature type="non-terminal residue" evidence="2">
    <location>
        <position position="203"/>
    </location>
</feature>
<dbReference type="SUPFAM" id="SSF53474">
    <property type="entry name" value="alpha/beta-Hydrolases"/>
    <property type="match status" value="1"/>
</dbReference>
<evidence type="ECO:0000259" key="1">
    <source>
        <dbReference type="Pfam" id="PF00135"/>
    </source>
</evidence>
<protein>
    <recommendedName>
        <fullName evidence="1">Carboxylesterase type B domain-containing protein</fullName>
    </recommendedName>
</protein>
<sequence>TGNPCDDGWYHSEVPSMASFKTPPSWVKSFMAGDCLHEGMIFRWNIIDDDYDYFFNKLGEFIGKDKAGKILELYGIFSSTDPHEARLLIEELLGDVYFKIPNWLTLQASKLPESYGYHFDEISELTGPLKGTAHHCHDLLYLFMNKQEALTPEKQKLAQKMADAWITFANGEEPWTKFGSDHIWMTFGPNGVAQTKTDEEDEQ</sequence>